<organism evidence="1 2">
    <name type="scientific">Kribbella yunnanensis</name>
    <dbReference type="NCBI Taxonomy" id="190194"/>
    <lineage>
        <taxon>Bacteria</taxon>
        <taxon>Bacillati</taxon>
        <taxon>Actinomycetota</taxon>
        <taxon>Actinomycetes</taxon>
        <taxon>Propionibacteriales</taxon>
        <taxon>Kribbellaceae</taxon>
        <taxon>Kribbella</taxon>
    </lineage>
</organism>
<evidence type="ECO:0000313" key="1">
    <source>
        <dbReference type="EMBL" id="GAA1692707.1"/>
    </source>
</evidence>
<sequence>MALRDRPWPDDDLTLQESVVGYFQFVHTTVVNKLDGLTEEQARATPLPTSPVMNPLGLVKHLTAVQRQHIQRTIGGQDLPSLWRSDDHDYEFRIGPDETVETVIAAYDAEWALSQQTLAKVDWSAFVTGYHGPVRIERFVADVLQESARHLGHLDIVRELIDGATGE</sequence>
<proteinExistence type="predicted"/>
<dbReference type="SUPFAM" id="SSF109854">
    <property type="entry name" value="DinB/YfiT-like putative metalloenzymes"/>
    <property type="match status" value="1"/>
</dbReference>
<dbReference type="Gene3D" id="1.20.120.450">
    <property type="entry name" value="dinb family like domain"/>
    <property type="match status" value="1"/>
</dbReference>
<accession>A0ABN2HSZ3</accession>
<dbReference type="Pfam" id="PF04978">
    <property type="entry name" value="MST"/>
    <property type="match status" value="1"/>
</dbReference>
<reference evidence="1 2" key="1">
    <citation type="journal article" date="2019" name="Int. J. Syst. Evol. Microbiol.">
        <title>The Global Catalogue of Microorganisms (GCM) 10K type strain sequencing project: providing services to taxonomists for standard genome sequencing and annotation.</title>
        <authorList>
            <consortium name="The Broad Institute Genomics Platform"/>
            <consortium name="The Broad Institute Genome Sequencing Center for Infectious Disease"/>
            <person name="Wu L."/>
            <person name="Ma J."/>
        </authorList>
    </citation>
    <scope>NUCLEOTIDE SEQUENCE [LARGE SCALE GENOMIC DNA]</scope>
    <source>
        <strain evidence="1 2">JCM 14307</strain>
    </source>
</reference>
<dbReference type="RefSeq" id="WP_344154587.1">
    <property type="nucleotide sequence ID" value="NZ_BAAANF010000016.1"/>
</dbReference>
<gene>
    <name evidence="1" type="ORF">GCM10009745_42700</name>
</gene>
<comment type="caution">
    <text evidence="1">The sequence shown here is derived from an EMBL/GenBank/DDBJ whole genome shotgun (WGS) entry which is preliminary data.</text>
</comment>
<keyword evidence="2" id="KW-1185">Reference proteome</keyword>
<dbReference type="InterPro" id="IPR034660">
    <property type="entry name" value="DinB/YfiT-like"/>
</dbReference>
<dbReference type="Proteomes" id="UP001500280">
    <property type="component" value="Unassembled WGS sequence"/>
</dbReference>
<evidence type="ECO:0000313" key="2">
    <source>
        <dbReference type="Proteomes" id="UP001500280"/>
    </source>
</evidence>
<protein>
    <submittedName>
        <fullName evidence="1">DinB family protein</fullName>
    </submittedName>
</protein>
<dbReference type="EMBL" id="BAAANF010000016">
    <property type="protein sequence ID" value="GAA1692707.1"/>
    <property type="molecule type" value="Genomic_DNA"/>
</dbReference>
<dbReference type="InterPro" id="IPR007061">
    <property type="entry name" value="MST-like"/>
</dbReference>
<name>A0ABN2HSZ3_9ACTN</name>